<gene>
    <name evidence="2" type="ORF">V8G54_018287</name>
</gene>
<organism evidence="2 3">
    <name type="scientific">Vigna mungo</name>
    <name type="common">Black gram</name>
    <name type="synonym">Phaseolus mungo</name>
    <dbReference type="NCBI Taxonomy" id="3915"/>
    <lineage>
        <taxon>Eukaryota</taxon>
        <taxon>Viridiplantae</taxon>
        <taxon>Streptophyta</taxon>
        <taxon>Embryophyta</taxon>
        <taxon>Tracheophyta</taxon>
        <taxon>Spermatophyta</taxon>
        <taxon>Magnoliopsida</taxon>
        <taxon>eudicotyledons</taxon>
        <taxon>Gunneridae</taxon>
        <taxon>Pentapetalae</taxon>
        <taxon>rosids</taxon>
        <taxon>fabids</taxon>
        <taxon>Fabales</taxon>
        <taxon>Fabaceae</taxon>
        <taxon>Papilionoideae</taxon>
        <taxon>50 kb inversion clade</taxon>
        <taxon>NPAAA clade</taxon>
        <taxon>indigoferoid/millettioid clade</taxon>
        <taxon>Phaseoleae</taxon>
        <taxon>Vigna</taxon>
    </lineage>
</organism>
<keyword evidence="3" id="KW-1185">Reference proteome</keyword>
<name>A0AAQ3N9T7_VIGMU</name>
<protein>
    <submittedName>
        <fullName evidence="2">Uncharacterized protein</fullName>
    </submittedName>
</protein>
<feature type="transmembrane region" description="Helical" evidence="1">
    <location>
        <begin position="12"/>
        <end position="35"/>
    </location>
</feature>
<proteinExistence type="predicted"/>
<accession>A0AAQ3N9T7</accession>
<keyword evidence="1" id="KW-1133">Transmembrane helix</keyword>
<evidence type="ECO:0000256" key="1">
    <source>
        <dbReference type="SAM" id="Phobius"/>
    </source>
</evidence>
<keyword evidence="1" id="KW-0472">Membrane</keyword>
<dbReference type="Proteomes" id="UP001374535">
    <property type="component" value="Chromosome 6"/>
</dbReference>
<dbReference type="EMBL" id="CP144695">
    <property type="protein sequence ID" value="WVZ04941.1"/>
    <property type="molecule type" value="Genomic_DNA"/>
</dbReference>
<sequence>MRLHSRRFKIPSQILLSSVSIFPLYSFIIATWSSLPLLSSFCSMEDIILHEALLAPITFLYATERRFLSSTVNSSTSTVFATFSMNSTISSYRSACSANFAM</sequence>
<evidence type="ECO:0000313" key="3">
    <source>
        <dbReference type="Proteomes" id="UP001374535"/>
    </source>
</evidence>
<dbReference type="AlphaFoldDB" id="A0AAQ3N9T7"/>
<reference evidence="2 3" key="1">
    <citation type="journal article" date="2023" name="Life. Sci Alliance">
        <title>Evolutionary insights into 3D genome organization and epigenetic landscape of Vigna mungo.</title>
        <authorList>
            <person name="Junaid A."/>
            <person name="Singh B."/>
            <person name="Bhatia S."/>
        </authorList>
    </citation>
    <scope>NUCLEOTIDE SEQUENCE [LARGE SCALE GENOMIC DNA]</scope>
    <source>
        <strain evidence="2">Urdbean</strain>
    </source>
</reference>
<evidence type="ECO:0000313" key="2">
    <source>
        <dbReference type="EMBL" id="WVZ04941.1"/>
    </source>
</evidence>
<keyword evidence="1" id="KW-0812">Transmembrane</keyword>